<keyword evidence="3" id="KW-0539">Nucleus</keyword>
<dbReference type="InterPro" id="IPR057577">
    <property type="entry name" value="Nucleoprot-TPR/MLP1_dom"/>
</dbReference>
<evidence type="ECO:0000313" key="7">
    <source>
        <dbReference type="EMBL" id="KAG5850582.1"/>
    </source>
</evidence>
<feature type="coiled-coil region" evidence="4">
    <location>
        <begin position="545"/>
        <end position="605"/>
    </location>
</feature>
<reference evidence="7" key="1">
    <citation type="submission" date="2021-01" db="EMBL/GenBank/DDBJ databases">
        <title>A chromosome-scale assembly of European eel, Anguilla anguilla.</title>
        <authorList>
            <person name="Henkel C."/>
            <person name="Jong-Raadsen S.A."/>
            <person name="Dufour S."/>
            <person name="Weltzien F.-A."/>
            <person name="Palstra A.P."/>
            <person name="Pelster B."/>
            <person name="Spaink H.P."/>
            <person name="Van Den Thillart G.E."/>
            <person name="Jansen H."/>
            <person name="Zahm M."/>
            <person name="Klopp C."/>
            <person name="Cedric C."/>
            <person name="Louis A."/>
            <person name="Berthelot C."/>
            <person name="Parey E."/>
            <person name="Roest Crollius H."/>
            <person name="Montfort J."/>
            <person name="Robinson-Rechavi M."/>
            <person name="Bucao C."/>
            <person name="Bouchez O."/>
            <person name="Gislard M."/>
            <person name="Lluch J."/>
            <person name="Milhes M."/>
            <person name="Lampietro C."/>
            <person name="Lopez Roques C."/>
            <person name="Donnadieu C."/>
            <person name="Braasch I."/>
            <person name="Desvignes T."/>
            <person name="Postlethwait J."/>
            <person name="Bobe J."/>
            <person name="Guiguen Y."/>
            <person name="Dirks R."/>
        </authorList>
    </citation>
    <scope>NUCLEOTIDE SEQUENCE</scope>
    <source>
        <strain evidence="7">Tag_6206</strain>
        <tissue evidence="7">Liver</tissue>
    </source>
</reference>
<evidence type="ECO:0000259" key="5">
    <source>
        <dbReference type="Pfam" id="PF25481"/>
    </source>
</evidence>
<dbReference type="Pfam" id="PF25481">
    <property type="entry name" value="Nucleoprot-TPR"/>
    <property type="match status" value="1"/>
</dbReference>
<sequence length="646" mass="74717">MAAVMQQILERSEISKLPKAVQNKLEKFFSDQQSEIDSLKSHSERFKVDSEQQYFEVEKRLAQSQDQFVLQTQEHHKLKEEFAKLSEDLKTLKEKNQEHEVVAENFSSQQSQLSKAKYELEEEKRELVRMLEKRSQEVEHLNEDLKRLSDKLVETNAAKTELQLKLDELQSSEVSIKYREKRMEQEKDLLQSQNTWLNTELKTKSEELLSLSREKGNEILELKCNLENKKEEVVRLEDQVTSLKASNENLQKQTEDLINKLKEGKEQQASMEEKFRNELNAHMKLSNLYKGAAEDSESKSEELARAVEELHKLLKEAGEANKATEERLLEMKESKDKIEAELNDKIHNLEKELDNANELLSDSKCRGIDVLNEEQLTTMSPTAAAVAKIVKPGMKLTELYNAYVEAQDQLQMEKMENKRVNKYLDEIVQEVEAKAPLLKRQRDEFERVQKSVASLSAKLEQAMKEIGRLQKESDEANQRAAVLDRDNQRFELQLGDLSQQVRVLLIELEEARGNHVIRDEEEVSSADITSTSEVISQRLVTFRSVEELQQQNQRLLVALRELGEAQEKEEMEATSSRRSELELSLDKVQSELEQLREQRSHQMQLTESIVRQRDMYRILLAQTTGVSFPTQGEPWPLCASPSGAAC</sequence>
<evidence type="ECO:0000313" key="8">
    <source>
        <dbReference type="Proteomes" id="UP001044222"/>
    </source>
</evidence>
<evidence type="ECO:0000256" key="4">
    <source>
        <dbReference type="SAM" id="Coils"/>
    </source>
</evidence>
<feature type="domain" description="Nucleoprotein TPR/MPL1" evidence="5">
    <location>
        <begin position="171"/>
        <end position="253"/>
    </location>
</feature>
<dbReference type="AlphaFoldDB" id="A0A9D3MMJ5"/>
<name>A0A9D3MMJ5_ANGAN</name>
<comment type="caution">
    <text evidence="7">The sequence shown here is derived from an EMBL/GenBank/DDBJ whole genome shotgun (WGS) entry which is preliminary data.</text>
</comment>
<dbReference type="Proteomes" id="UP001044222">
    <property type="component" value="Unassembled WGS sequence"/>
</dbReference>
<dbReference type="GO" id="GO:0017056">
    <property type="term" value="F:structural constituent of nuclear pore"/>
    <property type="evidence" value="ECO:0007669"/>
    <property type="project" value="TreeGrafter"/>
</dbReference>
<feature type="domain" description="NUA/TPR/MLP1-2-like" evidence="6">
    <location>
        <begin position="473"/>
        <end position="571"/>
    </location>
</feature>
<keyword evidence="2 4" id="KW-0175">Coiled coil</keyword>
<dbReference type="PANTHER" id="PTHR18898">
    <property type="entry name" value="NUCLEOPROTEIN TPR-RELATED"/>
    <property type="match status" value="1"/>
</dbReference>
<comment type="subcellular location">
    <subcellularLocation>
        <location evidence="1">Nucleus</location>
    </subcellularLocation>
</comment>
<dbReference type="EMBL" id="JAFIRN010000004">
    <property type="protein sequence ID" value="KAG5850582.1"/>
    <property type="molecule type" value="Genomic_DNA"/>
</dbReference>
<protein>
    <recommendedName>
        <fullName evidence="9">Nucleoprotein TPR</fullName>
    </recommendedName>
</protein>
<dbReference type="Pfam" id="PF25785">
    <property type="entry name" value="TPR"/>
    <property type="match status" value="1"/>
</dbReference>
<evidence type="ECO:0000259" key="6">
    <source>
        <dbReference type="Pfam" id="PF25785"/>
    </source>
</evidence>
<evidence type="ECO:0000256" key="2">
    <source>
        <dbReference type="ARBA" id="ARBA00023054"/>
    </source>
</evidence>
<feature type="coiled-coil region" evidence="4">
    <location>
        <begin position="212"/>
        <end position="366"/>
    </location>
</feature>
<keyword evidence="8" id="KW-1185">Reference proteome</keyword>
<gene>
    <name evidence="7" type="ORF">ANANG_G00083990</name>
</gene>
<accession>A0A9D3MMJ5</accession>
<proteinExistence type="predicted"/>
<feature type="coiled-coil region" evidence="4">
    <location>
        <begin position="396"/>
        <end position="514"/>
    </location>
</feature>
<organism evidence="7 8">
    <name type="scientific">Anguilla anguilla</name>
    <name type="common">European freshwater eel</name>
    <name type="synonym">Muraena anguilla</name>
    <dbReference type="NCBI Taxonomy" id="7936"/>
    <lineage>
        <taxon>Eukaryota</taxon>
        <taxon>Metazoa</taxon>
        <taxon>Chordata</taxon>
        <taxon>Craniata</taxon>
        <taxon>Vertebrata</taxon>
        <taxon>Euteleostomi</taxon>
        <taxon>Actinopterygii</taxon>
        <taxon>Neopterygii</taxon>
        <taxon>Teleostei</taxon>
        <taxon>Anguilliformes</taxon>
        <taxon>Anguillidae</taxon>
        <taxon>Anguilla</taxon>
    </lineage>
</organism>
<dbReference type="InterPro" id="IPR057974">
    <property type="entry name" value="NUA/TPR/MLP1-2-like_dom"/>
</dbReference>
<feature type="coiled-coil region" evidence="4">
    <location>
        <begin position="75"/>
        <end position="172"/>
    </location>
</feature>
<dbReference type="GO" id="GO:0005643">
    <property type="term" value="C:nuclear pore"/>
    <property type="evidence" value="ECO:0007669"/>
    <property type="project" value="TreeGrafter"/>
</dbReference>
<evidence type="ECO:0000256" key="3">
    <source>
        <dbReference type="ARBA" id="ARBA00023242"/>
    </source>
</evidence>
<evidence type="ECO:0000256" key="1">
    <source>
        <dbReference type="ARBA" id="ARBA00004123"/>
    </source>
</evidence>
<dbReference type="GO" id="GO:0006406">
    <property type="term" value="P:mRNA export from nucleus"/>
    <property type="evidence" value="ECO:0007669"/>
    <property type="project" value="TreeGrafter"/>
</dbReference>
<dbReference type="GO" id="GO:1901673">
    <property type="term" value="P:regulation of mitotic spindle assembly"/>
    <property type="evidence" value="ECO:0007669"/>
    <property type="project" value="TreeGrafter"/>
</dbReference>
<evidence type="ECO:0008006" key="9">
    <source>
        <dbReference type="Google" id="ProtNLM"/>
    </source>
</evidence>
<dbReference type="PANTHER" id="PTHR18898:SF2">
    <property type="entry name" value="NUCLEOPROTEIN TPR"/>
    <property type="match status" value="1"/>
</dbReference>